<proteinExistence type="predicted"/>
<dbReference type="AlphaFoldDB" id="A0A2T3J7R7"/>
<gene>
    <name evidence="1" type="ORF">C9J12_25585</name>
</gene>
<reference evidence="1 2" key="1">
    <citation type="submission" date="2018-01" db="EMBL/GenBank/DDBJ databases">
        <title>Whole genome sequencing of Histamine producing bacteria.</title>
        <authorList>
            <person name="Butler K."/>
        </authorList>
    </citation>
    <scope>NUCLEOTIDE SEQUENCE [LARGE SCALE GENOMIC DNA]</scope>
    <source>
        <strain evidence="1 2">JCM 12947</strain>
    </source>
</reference>
<keyword evidence="2" id="KW-1185">Reference proteome</keyword>
<dbReference type="EMBL" id="PYMJ01000042">
    <property type="protein sequence ID" value="PSU44773.1"/>
    <property type="molecule type" value="Genomic_DNA"/>
</dbReference>
<dbReference type="RefSeq" id="WP_107245300.1">
    <property type="nucleotide sequence ID" value="NZ_PYMJ01000042.1"/>
</dbReference>
<dbReference type="Proteomes" id="UP000240987">
    <property type="component" value="Unassembled WGS sequence"/>
</dbReference>
<organism evidence="1 2">
    <name type="scientific">Photobacterium frigidiphilum</name>
    <dbReference type="NCBI Taxonomy" id="264736"/>
    <lineage>
        <taxon>Bacteria</taxon>
        <taxon>Pseudomonadati</taxon>
        <taxon>Pseudomonadota</taxon>
        <taxon>Gammaproteobacteria</taxon>
        <taxon>Vibrionales</taxon>
        <taxon>Vibrionaceae</taxon>
        <taxon>Photobacterium</taxon>
    </lineage>
</organism>
<protein>
    <recommendedName>
        <fullName evidence="3">DUF1845 domain-containing protein</fullName>
    </recommendedName>
</protein>
<accession>A0A2T3J7R7</accession>
<evidence type="ECO:0008006" key="3">
    <source>
        <dbReference type="Google" id="ProtNLM"/>
    </source>
</evidence>
<dbReference type="OrthoDB" id="5905022at2"/>
<comment type="caution">
    <text evidence="1">The sequence shown here is derived from an EMBL/GenBank/DDBJ whole genome shotgun (WGS) entry which is preliminary data.</text>
</comment>
<name>A0A2T3J7R7_9GAMM</name>
<sequence length="184" mass="21401">MIKKTHIINEIILHNKRLTTIWQHDYFKSKAIKHIDGLFVFNNIFSVYAYSTRKETSVTVAFARKASEKISNELAELRLFVRAKSQELNTLTDDIELLPFTPSNPQTVAFDREKLTPPNAALVKVFVAIDNYIVELNKARFNGDISPNECEAYRNHAFKQLNIKLNDIHKICINFHQIRKEQLQ</sequence>
<evidence type="ECO:0000313" key="2">
    <source>
        <dbReference type="Proteomes" id="UP000240987"/>
    </source>
</evidence>
<evidence type="ECO:0000313" key="1">
    <source>
        <dbReference type="EMBL" id="PSU44773.1"/>
    </source>
</evidence>